<accession>A0AAN9R1K6</accession>
<feature type="region of interest" description="Disordered" evidence="1">
    <location>
        <begin position="84"/>
        <end position="108"/>
    </location>
</feature>
<reference evidence="2 3" key="1">
    <citation type="submission" date="2024-01" db="EMBL/GenBank/DDBJ databases">
        <title>The genomes of 5 underutilized Papilionoideae crops provide insights into root nodulation and disease resistanc.</title>
        <authorList>
            <person name="Jiang F."/>
        </authorList>
    </citation>
    <scope>NUCLEOTIDE SEQUENCE [LARGE SCALE GENOMIC DNA]</scope>
    <source>
        <strain evidence="2">LVBAO_FW01</strain>
        <tissue evidence="2">Leaves</tissue>
    </source>
</reference>
<dbReference type="EMBL" id="JAYMYQ010000002">
    <property type="protein sequence ID" value="KAK7350748.1"/>
    <property type="molecule type" value="Genomic_DNA"/>
</dbReference>
<gene>
    <name evidence="2" type="ORF">VNO77_09671</name>
</gene>
<sequence length="124" mass="13763">MLFTLLLGLDSVVLPERKMLLFLSSSFSNRHTTKPLPSLSIPNLQQAGAVTAGRPQMVTQQASADCIRLHYLFRFGVGLAKHNQRKEKVRPRTDEIAGDQAMTDDPLHQSQVRCGLLPSSQHVT</sequence>
<keyword evidence="3" id="KW-1185">Reference proteome</keyword>
<evidence type="ECO:0000313" key="3">
    <source>
        <dbReference type="Proteomes" id="UP001367508"/>
    </source>
</evidence>
<protein>
    <submittedName>
        <fullName evidence="2">Uncharacterized protein</fullName>
    </submittedName>
</protein>
<comment type="caution">
    <text evidence="2">The sequence shown here is derived from an EMBL/GenBank/DDBJ whole genome shotgun (WGS) entry which is preliminary data.</text>
</comment>
<proteinExistence type="predicted"/>
<dbReference type="AlphaFoldDB" id="A0AAN9R1K6"/>
<name>A0AAN9R1K6_CANGL</name>
<evidence type="ECO:0000313" key="2">
    <source>
        <dbReference type="EMBL" id="KAK7350748.1"/>
    </source>
</evidence>
<evidence type="ECO:0000256" key="1">
    <source>
        <dbReference type="SAM" id="MobiDB-lite"/>
    </source>
</evidence>
<organism evidence="2 3">
    <name type="scientific">Canavalia gladiata</name>
    <name type="common">Sword bean</name>
    <name type="synonym">Dolichos gladiatus</name>
    <dbReference type="NCBI Taxonomy" id="3824"/>
    <lineage>
        <taxon>Eukaryota</taxon>
        <taxon>Viridiplantae</taxon>
        <taxon>Streptophyta</taxon>
        <taxon>Embryophyta</taxon>
        <taxon>Tracheophyta</taxon>
        <taxon>Spermatophyta</taxon>
        <taxon>Magnoliopsida</taxon>
        <taxon>eudicotyledons</taxon>
        <taxon>Gunneridae</taxon>
        <taxon>Pentapetalae</taxon>
        <taxon>rosids</taxon>
        <taxon>fabids</taxon>
        <taxon>Fabales</taxon>
        <taxon>Fabaceae</taxon>
        <taxon>Papilionoideae</taxon>
        <taxon>50 kb inversion clade</taxon>
        <taxon>NPAAA clade</taxon>
        <taxon>indigoferoid/millettioid clade</taxon>
        <taxon>Phaseoleae</taxon>
        <taxon>Canavalia</taxon>
    </lineage>
</organism>
<dbReference type="Proteomes" id="UP001367508">
    <property type="component" value="Unassembled WGS sequence"/>
</dbReference>